<reference evidence="1 2" key="1">
    <citation type="submission" date="2018-06" db="EMBL/GenBank/DDBJ databases">
        <title>Genomic Encyclopedia of Archaeal and Bacterial Type Strains, Phase II (KMG-II): from individual species to whole genera.</title>
        <authorList>
            <person name="Goeker M."/>
        </authorList>
    </citation>
    <scope>NUCLEOTIDE SEQUENCE [LARGE SCALE GENOMIC DNA]</scope>
    <source>
        <strain evidence="1 2">DSM 17205</strain>
    </source>
</reference>
<dbReference type="EMBL" id="QKZR01000001">
    <property type="protein sequence ID" value="PZX44487.1"/>
    <property type="molecule type" value="Genomic_DNA"/>
</dbReference>
<protein>
    <recommendedName>
        <fullName evidence="3">Secreted protein</fullName>
    </recommendedName>
</protein>
<accession>A0ABX5Q3E6</accession>
<evidence type="ECO:0000313" key="1">
    <source>
        <dbReference type="EMBL" id="PZX44487.1"/>
    </source>
</evidence>
<proteinExistence type="predicted"/>
<evidence type="ECO:0008006" key="3">
    <source>
        <dbReference type="Google" id="ProtNLM"/>
    </source>
</evidence>
<name>A0ABX5Q3E6_9FLAO</name>
<keyword evidence="2" id="KW-1185">Reference proteome</keyword>
<dbReference type="RefSeq" id="WP_015362345.1">
    <property type="nucleotide sequence ID" value="NZ_QKZR01000001.1"/>
</dbReference>
<gene>
    <name evidence="1" type="ORF">LX97_01505</name>
</gene>
<comment type="caution">
    <text evidence="1">The sequence shown here is derived from an EMBL/GenBank/DDBJ whole genome shotgun (WGS) entry which is preliminary data.</text>
</comment>
<sequence>MKTFIFFTLILISFFCRGQVTININDISLDGVQISQIEKRALSQLFGTASNCTSQGELHNNFFSCIANLNYFTFDDSSVLNTIEVENPTSNFVIESNTFSLGSSISSMIISYPSALKVSTNGEHYLLFVISYIDDLGNIQISDTNIEIAYSSSTNLIRSISYFSIP</sequence>
<organism evidence="1 2">
    <name type="scientific">Nonlabens dokdonensis</name>
    <dbReference type="NCBI Taxonomy" id="328515"/>
    <lineage>
        <taxon>Bacteria</taxon>
        <taxon>Pseudomonadati</taxon>
        <taxon>Bacteroidota</taxon>
        <taxon>Flavobacteriia</taxon>
        <taxon>Flavobacteriales</taxon>
        <taxon>Flavobacteriaceae</taxon>
        <taxon>Nonlabens</taxon>
    </lineage>
</organism>
<evidence type="ECO:0000313" key="2">
    <source>
        <dbReference type="Proteomes" id="UP000248584"/>
    </source>
</evidence>
<dbReference type="Proteomes" id="UP000248584">
    <property type="component" value="Unassembled WGS sequence"/>
</dbReference>